<dbReference type="GO" id="GO:1990281">
    <property type="term" value="C:efflux pump complex"/>
    <property type="evidence" value="ECO:0007669"/>
    <property type="project" value="TreeGrafter"/>
</dbReference>
<dbReference type="EMBL" id="LFTY01000001">
    <property type="protein sequence ID" value="KMW60312.1"/>
    <property type="molecule type" value="Genomic_DNA"/>
</dbReference>
<proteinExistence type="predicted"/>
<evidence type="ECO:0000256" key="2">
    <source>
        <dbReference type="ARBA" id="ARBA00022452"/>
    </source>
</evidence>
<evidence type="ECO:0000313" key="7">
    <source>
        <dbReference type="Proteomes" id="UP000037178"/>
    </source>
</evidence>
<keyword evidence="3" id="KW-0812">Transmembrane</keyword>
<dbReference type="GO" id="GO:0015562">
    <property type="term" value="F:efflux transmembrane transporter activity"/>
    <property type="evidence" value="ECO:0007669"/>
    <property type="project" value="InterPro"/>
</dbReference>
<evidence type="ECO:0000256" key="4">
    <source>
        <dbReference type="ARBA" id="ARBA00023136"/>
    </source>
</evidence>
<reference evidence="6 7" key="1">
    <citation type="submission" date="2015-06" db="EMBL/GenBank/DDBJ databases">
        <title>Draft genome sequence of an Alphaproteobacteria species associated to the Mediterranean sponge Oscarella lobularis.</title>
        <authorList>
            <person name="Jourda C."/>
            <person name="Santini S."/>
            <person name="Claverie J.-M."/>
        </authorList>
    </citation>
    <scope>NUCLEOTIDE SEQUENCE [LARGE SCALE GENOMIC DNA]</scope>
    <source>
        <strain evidence="6">IGS</strain>
    </source>
</reference>
<dbReference type="OrthoDB" id="7790365at2"/>
<keyword evidence="4" id="KW-0472">Membrane</keyword>
<comment type="caution">
    <text evidence="6">The sequence shown here is derived from an EMBL/GenBank/DDBJ whole genome shotgun (WGS) entry which is preliminary data.</text>
</comment>
<organism evidence="6 7">
    <name type="scientific">Candidatus Rhodobacter oscarellae</name>
    <dbReference type="NCBI Taxonomy" id="1675527"/>
    <lineage>
        <taxon>Bacteria</taxon>
        <taxon>Pseudomonadati</taxon>
        <taxon>Pseudomonadota</taxon>
        <taxon>Alphaproteobacteria</taxon>
        <taxon>Rhodobacterales</taxon>
        <taxon>Rhodobacter group</taxon>
        <taxon>Rhodobacter</taxon>
    </lineage>
</organism>
<evidence type="ECO:0000313" key="6">
    <source>
        <dbReference type="EMBL" id="KMW60312.1"/>
    </source>
</evidence>
<gene>
    <name evidence="6" type="ORF">AIOL_000465</name>
</gene>
<dbReference type="PANTHER" id="PTHR30026:SF20">
    <property type="entry name" value="OUTER MEMBRANE PROTEIN TOLC"/>
    <property type="match status" value="1"/>
</dbReference>
<keyword evidence="5" id="KW-0998">Cell outer membrane</keyword>
<evidence type="ECO:0000256" key="3">
    <source>
        <dbReference type="ARBA" id="ARBA00022692"/>
    </source>
</evidence>
<evidence type="ECO:0000256" key="5">
    <source>
        <dbReference type="ARBA" id="ARBA00023237"/>
    </source>
</evidence>
<dbReference type="GO" id="GO:0009279">
    <property type="term" value="C:cell outer membrane"/>
    <property type="evidence" value="ECO:0007669"/>
    <property type="project" value="UniProtKB-SubCell"/>
</dbReference>
<dbReference type="PANTHER" id="PTHR30026">
    <property type="entry name" value="OUTER MEMBRANE PROTEIN TOLC"/>
    <property type="match status" value="1"/>
</dbReference>
<accession>A0A0J9EC12</accession>
<dbReference type="Proteomes" id="UP000037178">
    <property type="component" value="Unassembled WGS sequence"/>
</dbReference>
<name>A0A0J9EC12_9RHOB</name>
<dbReference type="PATRIC" id="fig|1675527.3.peg.519"/>
<keyword evidence="2" id="KW-1134">Transmembrane beta strand</keyword>
<dbReference type="Gene3D" id="1.20.1600.10">
    <property type="entry name" value="Outer membrane efflux proteins (OEP)"/>
    <property type="match status" value="1"/>
</dbReference>
<dbReference type="SUPFAM" id="SSF56954">
    <property type="entry name" value="Outer membrane efflux proteins (OEP)"/>
    <property type="match status" value="1"/>
</dbReference>
<dbReference type="GO" id="GO:0015288">
    <property type="term" value="F:porin activity"/>
    <property type="evidence" value="ECO:0007669"/>
    <property type="project" value="TreeGrafter"/>
</dbReference>
<keyword evidence="7" id="KW-1185">Reference proteome</keyword>
<evidence type="ECO:0000256" key="1">
    <source>
        <dbReference type="ARBA" id="ARBA00004442"/>
    </source>
</evidence>
<sequence>MQGPALLDRFSAKNDRNDAGATVRASSFETIEGEQGSDIIDTLLARPTLLKTGSPYHVVAEAALSASARASEAELRAARLRAEAKSKNWLPTLGASLSLSSLGDVVTSLLVEQVLLDNGRRKAERAFAAADVEVAAVSLSTDMNARVETALALYLTALRGDEKAALNGRALGQMREFDRIVRGRVEGGISDRADLRVVEAKVHDITSAQTSAEEAARTSRAELQAMTGRSFPADFAKLSLDTPPAGLRSLAVLNALAEANRSVSGAKIERAGLLPGISAQANVTGSGTTAAITSGTGTPIGFGTPAALKAVALAQDTADRYVAEAEEGARRDRARQEQRLASFRRQETEAARLAQESRETFRLFQRQFQAGQRSVMDVVSIYETMVQREQAHVDAKYEVILIQLEMAKDLGLLAEGGSI</sequence>
<dbReference type="AlphaFoldDB" id="A0A0J9EC12"/>
<protein>
    <submittedName>
        <fullName evidence="6">Type I secretion system, outer membrane component LapE</fullName>
    </submittedName>
</protein>
<dbReference type="InterPro" id="IPR051906">
    <property type="entry name" value="TolC-like"/>
</dbReference>
<comment type="subcellular location">
    <subcellularLocation>
        <location evidence="1">Cell outer membrane</location>
    </subcellularLocation>
</comment>
<dbReference type="STRING" id="1675527.AIOL_000465"/>